<dbReference type="PANTHER" id="PTHR46609">
    <property type="entry name" value="EXONUCLEASE, PHAGE-TYPE/RECB, C-TERMINAL DOMAIN-CONTAINING PROTEIN"/>
    <property type="match status" value="1"/>
</dbReference>
<protein>
    <submittedName>
        <fullName evidence="3">Uncharacterized protein</fullName>
    </submittedName>
</protein>
<dbReference type="InterPro" id="IPR017482">
    <property type="entry name" value="Lambda-type_endonuclease"/>
</dbReference>
<evidence type="ECO:0000259" key="1">
    <source>
        <dbReference type="Pfam" id="PF09588"/>
    </source>
</evidence>
<evidence type="ECO:0000313" key="4">
    <source>
        <dbReference type="Proteomes" id="UP000475862"/>
    </source>
</evidence>
<dbReference type="SUPFAM" id="SSF52980">
    <property type="entry name" value="Restriction endonuclease-like"/>
    <property type="match status" value="1"/>
</dbReference>
<dbReference type="Proteomes" id="UP000475862">
    <property type="component" value="Unassembled WGS sequence"/>
</dbReference>
<dbReference type="InterPro" id="IPR049012">
    <property type="entry name" value="Mutator_transp_dom"/>
</dbReference>
<organism evidence="3 4">
    <name type="scientific">Aphis glycines</name>
    <name type="common">Soybean aphid</name>
    <dbReference type="NCBI Taxonomy" id="307491"/>
    <lineage>
        <taxon>Eukaryota</taxon>
        <taxon>Metazoa</taxon>
        <taxon>Ecdysozoa</taxon>
        <taxon>Arthropoda</taxon>
        <taxon>Hexapoda</taxon>
        <taxon>Insecta</taxon>
        <taxon>Pterygota</taxon>
        <taxon>Neoptera</taxon>
        <taxon>Paraneoptera</taxon>
        <taxon>Hemiptera</taxon>
        <taxon>Sternorrhyncha</taxon>
        <taxon>Aphidomorpha</taxon>
        <taxon>Aphidoidea</taxon>
        <taxon>Aphididae</taxon>
        <taxon>Aphidini</taxon>
        <taxon>Aphis</taxon>
        <taxon>Aphis</taxon>
    </lineage>
</organism>
<dbReference type="Gene3D" id="3.90.320.10">
    <property type="match status" value="1"/>
</dbReference>
<evidence type="ECO:0000259" key="2">
    <source>
        <dbReference type="Pfam" id="PF20700"/>
    </source>
</evidence>
<dbReference type="CDD" id="cd22343">
    <property type="entry name" value="PDDEXK_lambda_exonuclease-like"/>
    <property type="match status" value="1"/>
</dbReference>
<dbReference type="PANTHER" id="PTHR46609:SF8">
    <property type="entry name" value="YQAJ VIRAL RECOMBINASE DOMAIN-CONTAINING PROTEIN"/>
    <property type="match status" value="1"/>
</dbReference>
<keyword evidence="4" id="KW-1185">Reference proteome</keyword>
<dbReference type="NCBIfam" id="TIGR03033">
    <property type="entry name" value="phage_rel_nuc"/>
    <property type="match status" value="1"/>
</dbReference>
<dbReference type="InterPro" id="IPR011335">
    <property type="entry name" value="Restrct_endonuc-II-like"/>
</dbReference>
<dbReference type="Pfam" id="PF20700">
    <property type="entry name" value="Mutator"/>
    <property type="match status" value="1"/>
</dbReference>
<reference evidence="3 4" key="1">
    <citation type="submission" date="2019-08" db="EMBL/GenBank/DDBJ databases">
        <title>The genome of the soybean aphid Biotype 1, its phylome, world population structure and adaptation to the North American continent.</title>
        <authorList>
            <person name="Giordano R."/>
            <person name="Donthu R.K."/>
            <person name="Hernandez A.G."/>
            <person name="Wright C.L."/>
            <person name="Zimin A.V."/>
        </authorList>
    </citation>
    <scope>NUCLEOTIDE SEQUENCE [LARGE SCALE GENOMIC DNA]</scope>
    <source>
        <tissue evidence="3">Whole aphids</tissue>
    </source>
</reference>
<feature type="domain" description="Mutator-like transposase" evidence="2">
    <location>
        <begin position="1"/>
        <end position="242"/>
    </location>
</feature>
<dbReference type="InterPro" id="IPR051703">
    <property type="entry name" value="NF-kappa-B_Signaling_Reg"/>
</dbReference>
<dbReference type="InterPro" id="IPR011604">
    <property type="entry name" value="PDDEXK-like_dom_sf"/>
</dbReference>
<accession>A0A6G0SUL6</accession>
<name>A0A6G0SUL6_APHGL</name>
<comment type="caution">
    <text evidence="3">The sequence shown here is derived from an EMBL/GenBank/DDBJ whole genome shotgun (WGS) entry which is preliminary data.</text>
</comment>
<dbReference type="AlphaFoldDB" id="A0A6G0SUL6"/>
<gene>
    <name evidence="3" type="ORF">AGLY_018223</name>
</gene>
<proteinExistence type="predicted"/>
<dbReference type="Pfam" id="PF09588">
    <property type="entry name" value="YqaJ"/>
    <property type="match status" value="1"/>
</dbReference>
<dbReference type="InterPro" id="IPR019080">
    <property type="entry name" value="YqaJ_viral_recombinase"/>
</dbReference>
<dbReference type="OrthoDB" id="6626725at2759"/>
<dbReference type="EMBL" id="VYZN01002959">
    <property type="protein sequence ID" value="KAE9521401.1"/>
    <property type="molecule type" value="Genomic_DNA"/>
</dbReference>
<sequence length="487" mass="56115">MTTLEIPTMNNNTNNTYSKEHDVICEKFKEAATQTMHTAAKEETRLAIEVGDVDIDGVPLIAVVADGSWCKRSYRTMFNSLSGTAAIIGYRTKKVIYLGIRNKFCCMCAKSKDEPKKHKCWKSWSMLDSSVGMETSIVGEGFRKSEELYGLRYHKLIADGDSSMYKKILDARPYKNITVEKVECRNHLLRNFNYSNCASYFCDKPKEDMNLLEKIQHTNNEFYLNMNKSYNSIIAKVIGAEKRDYIEKETRNQCNSNLWIETRRKLITASNFGQIIGLRPHTGCENTIKSLIYSNINTAAMEYGRQHESTAKSQVEKEFKIKITECGLFIHPEHFYLGATPDGLIGNDGILEIKCPSSSENMTPNEDIKNGKITFWKKDKEGVATDIIKNHEYYAQIQGQLNVTQRKYCIMAFWTKKGLETEKIFKDDIFWNEKNVTKIKRLRDPRYSRNMPIRNPSYIIAAQKKLMEKKIIILNSLINNKRVTDSL</sequence>
<dbReference type="GO" id="GO:0006281">
    <property type="term" value="P:DNA repair"/>
    <property type="evidence" value="ECO:0007669"/>
    <property type="project" value="UniProtKB-ARBA"/>
</dbReference>
<evidence type="ECO:0000313" key="3">
    <source>
        <dbReference type="EMBL" id="KAE9521401.1"/>
    </source>
</evidence>
<feature type="domain" description="YqaJ viral recombinase" evidence="1">
    <location>
        <begin position="259"/>
        <end position="406"/>
    </location>
</feature>